<dbReference type="Proteomes" id="UP000321863">
    <property type="component" value="Unassembled WGS sequence"/>
</dbReference>
<keyword evidence="1" id="KW-0812">Transmembrane</keyword>
<gene>
    <name evidence="2" type="ORF">CHA01nite_32110</name>
</gene>
<evidence type="ECO:0000313" key="2">
    <source>
        <dbReference type="EMBL" id="GEN77471.1"/>
    </source>
</evidence>
<organism evidence="2 3">
    <name type="scientific">Chryseobacterium hagamense</name>
    <dbReference type="NCBI Taxonomy" id="395935"/>
    <lineage>
        <taxon>Bacteria</taxon>
        <taxon>Pseudomonadati</taxon>
        <taxon>Bacteroidota</taxon>
        <taxon>Flavobacteriia</taxon>
        <taxon>Flavobacteriales</taxon>
        <taxon>Weeksellaceae</taxon>
        <taxon>Chryseobacterium group</taxon>
        <taxon>Chryseobacterium</taxon>
    </lineage>
</organism>
<keyword evidence="1" id="KW-0472">Membrane</keyword>
<comment type="caution">
    <text evidence="2">The sequence shown here is derived from an EMBL/GenBank/DDBJ whole genome shotgun (WGS) entry which is preliminary data.</text>
</comment>
<keyword evidence="3" id="KW-1185">Reference proteome</keyword>
<keyword evidence="1" id="KW-1133">Transmembrane helix</keyword>
<evidence type="ECO:0000256" key="1">
    <source>
        <dbReference type="SAM" id="Phobius"/>
    </source>
</evidence>
<evidence type="ECO:0000313" key="3">
    <source>
        <dbReference type="Proteomes" id="UP000321863"/>
    </source>
</evidence>
<proteinExistence type="predicted"/>
<name>A0A511YQK7_9FLAO</name>
<protein>
    <submittedName>
        <fullName evidence="2">Uncharacterized protein</fullName>
    </submittedName>
</protein>
<dbReference type="AlphaFoldDB" id="A0A511YQK7"/>
<reference evidence="2 3" key="1">
    <citation type="submission" date="2019-07" db="EMBL/GenBank/DDBJ databases">
        <title>Whole genome shotgun sequence of Chryseobacterium hagamense NBRC 105253.</title>
        <authorList>
            <person name="Hosoyama A."/>
            <person name="Uohara A."/>
            <person name="Ohji S."/>
            <person name="Ichikawa N."/>
        </authorList>
    </citation>
    <scope>NUCLEOTIDE SEQUENCE [LARGE SCALE GENOMIC DNA]</scope>
    <source>
        <strain evidence="2 3">NBRC 105253</strain>
    </source>
</reference>
<feature type="transmembrane region" description="Helical" evidence="1">
    <location>
        <begin position="28"/>
        <end position="50"/>
    </location>
</feature>
<accession>A0A511YQK7</accession>
<sequence>MGFNDIVVLKNYSKVDNYNLPVFDKQDYIVNTIFTLNICDLIIVIIHNTFNL</sequence>
<dbReference type="EMBL" id="BJYJ01000024">
    <property type="protein sequence ID" value="GEN77471.1"/>
    <property type="molecule type" value="Genomic_DNA"/>
</dbReference>